<dbReference type="EMBL" id="SJPV01000003">
    <property type="protein sequence ID" value="TWU39802.1"/>
    <property type="molecule type" value="Genomic_DNA"/>
</dbReference>
<gene>
    <name evidence="1" type="ORF">Poly41_26580</name>
</gene>
<dbReference type="Proteomes" id="UP000319143">
    <property type="component" value="Unassembled WGS sequence"/>
</dbReference>
<reference evidence="1 2" key="1">
    <citation type="submission" date="2019-02" db="EMBL/GenBank/DDBJ databases">
        <title>Deep-cultivation of Planctomycetes and their phenomic and genomic characterization uncovers novel biology.</title>
        <authorList>
            <person name="Wiegand S."/>
            <person name="Jogler M."/>
            <person name="Boedeker C."/>
            <person name="Pinto D."/>
            <person name="Vollmers J."/>
            <person name="Rivas-Marin E."/>
            <person name="Kohn T."/>
            <person name="Peeters S.H."/>
            <person name="Heuer A."/>
            <person name="Rast P."/>
            <person name="Oberbeckmann S."/>
            <person name="Bunk B."/>
            <person name="Jeske O."/>
            <person name="Meyerdierks A."/>
            <person name="Storesund J.E."/>
            <person name="Kallscheuer N."/>
            <person name="Luecker S."/>
            <person name="Lage O.M."/>
            <person name="Pohl T."/>
            <person name="Merkel B.J."/>
            <person name="Hornburger P."/>
            <person name="Mueller R.-W."/>
            <person name="Bruemmer F."/>
            <person name="Labrenz M."/>
            <person name="Spormann A.M."/>
            <person name="Op Den Camp H."/>
            <person name="Overmann J."/>
            <person name="Amann R."/>
            <person name="Jetten M.S.M."/>
            <person name="Mascher T."/>
            <person name="Medema M.H."/>
            <person name="Devos D.P."/>
            <person name="Kaster A.-K."/>
            <person name="Ovreas L."/>
            <person name="Rohde M."/>
            <person name="Galperin M.Y."/>
            <person name="Jogler C."/>
        </authorList>
    </citation>
    <scope>NUCLEOTIDE SEQUENCE [LARGE SCALE GENOMIC DNA]</scope>
    <source>
        <strain evidence="1 2">Poly41</strain>
    </source>
</reference>
<protein>
    <recommendedName>
        <fullName evidence="3">Transposase IS4-like domain-containing protein</fullName>
    </recommendedName>
</protein>
<evidence type="ECO:0000313" key="2">
    <source>
        <dbReference type="Proteomes" id="UP000319143"/>
    </source>
</evidence>
<keyword evidence="2" id="KW-1185">Reference proteome</keyword>
<comment type="caution">
    <text evidence="1">The sequence shown here is derived from an EMBL/GenBank/DDBJ whole genome shotgun (WGS) entry which is preliminary data.</text>
</comment>
<organism evidence="1 2">
    <name type="scientific">Novipirellula artificiosorum</name>
    <dbReference type="NCBI Taxonomy" id="2528016"/>
    <lineage>
        <taxon>Bacteria</taxon>
        <taxon>Pseudomonadati</taxon>
        <taxon>Planctomycetota</taxon>
        <taxon>Planctomycetia</taxon>
        <taxon>Pirellulales</taxon>
        <taxon>Pirellulaceae</taxon>
        <taxon>Novipirellula</taxon>
    </lineage>
</organism>
<name>A0A5C6DSZ9_9BACT</name>
<proteinExistence type="predicted"/>
<evidence type="ECO:0000313" key="1">
    <source>
        <dbReference type="EMBL" id="TWU39802.1"/>
    </source>
</evidence>
<sequence>MVLLRHAGGTWAACISTDTSLSVEAILKIVSGRWSIEEHFDDVKEIWGVGEQQVRNVWSGVGCWNLCGWLYALVEFECWDEASECLVDRSDRPWDNPLRRPSHNDRRRRIAREMLSETLLGDLTTAPQNKNSDTDSLYDDRLKCSRSGSRTKGELVIERRKRLQSGDADLMHHVIHFMCLVGRTIAQPCRLGLYSVQSRRKVSCGSGRSF</sequence>
<dbReference type="AlphaFoldDB" id="A0A5C6DSZ9"/>
<evidence type="ECO:0008006" key="3">
    <source>
        <dbReference type="Google" id="ProtNLM"/>
    </source>
</evidence>
<accession>A0A5C6DSZ9</accession>